<keyword evidence="13" id="KW-0176">Collagen</keyword>
<dbReference type="InterPro" id="IPR041033">
    <property type="entry name" value="SpaA_PFL_dom_1"/>
</dbReference>
<dbReference type="InterPro" id="IPR008966">
    <property type="entry name" value="Adhesion_dom_sf"/>
</dbReference>
<keyword evidence="5 9" id="KW-0732">Signal</keyword>
<feature type="compositionally biased region" description="Polar residues" evidence="7">
    <location>
        <begin position="55"/>
        <end position="64"/>
    </location>
</feature>
<evidence type="ECO:0000256" key="2">
    <source>
        <dbReference type="ARBA" id="ARBA00007257"/>
    </source>
</evidence>
<dbReference type="PANTHER" id="PTHR36108:SF13">
    <property type="entry name" value="COLOSSIN-B-RELATED"/>
    <property type="match status" value="1"/>
</dbReference>
<feature type="transmembrane region" description="Helical" evidence="8">
    <location>
        <begin position="1930"/>
        <end position="1947"/>
    </location>
</feature>
<sequence length="1955" mass="208813">MKKLNLAIIILLLVFQTVLSPISVFADEGEPPVTPPTESTEDAGTGSDGEGDDPNVTSGDTAEVTTPEDKTKPEEKPQLMMPLGAPVGYPAENMQADVTMSFSGLKLFSQGGTLITNATDLANYSGAKPKKGDVVYLNYTFPVNPTIDYGIGSTFTFQLPANMIEEYTPGSFNQSRTLTETGDWLAYSSSYNSATKTVTVTLDSELEQGQVGSMNFEFMAKFGNFADESELEQSLIIPVLGGANVQLDFEFAPAGNGQLLSKEAGSITRNASGEVTIPWTVWVNTGGQKLESASLNDVPDAKHELTGDITVERYKIGLNGFDPNNPGVVNDISTGTAFPIALADGYYAYKITYNTVVTADPTASSMQYTNVATLTGTNIPANTTANGSQNVQYGPSLDKARSGDKYNSTWTIKYNWLGQKIPADKAKLTDTLTGSSPTTGKHKINYSSFKVYRVTLSNDGQTEQSSTLLSEGQDYSFDSQNNDDFTINFDHSTNTIGPAGEVTSAFKIVYDTELEDEFVTDANTGTITNTVTRGDSGSDTATIDLTPNIFNKARGAIDYVNKTIIWTLTINAEKDLKDFVIEDDFTTTNKAGETLKHTLTSWSGTDFFEVTGANGLAYTITDKTGNAPAVGNEGFKVEFSSDIPKDRTVTIRYKTKYDIKPNGGVATAYINTADANWDGAKSSNNQALDRTANYTPDSTSPTNNNGYKKVTVDNHAQEFSWRIGVNINKQDINNATLKDTLGAGHYIPVPDDQTLKDQITISKLKLTTEEGTKDGVLDPSKWNVTATLTDSKVTGFEITFVNLDPIADNNEAYLIEYKTKDADDIYGQNSSNPRNYTNAATLDTPHNGSYNYNATATISNLANQLISKVAKTDPAKDIIDWTVTVNASNSNLGNITLTDTPSSNQKILTNTFKKQEIKMNTNGTSQNVGTPITVDASEIVLKPDGSFSLDLGELNGKGYVVTYSTFFMGDGNAGETISNNASIGYAGATAAGTSDQGGDSKLFKYSSSDTSASGVKGTLQLKKFKVNPLTGTREEFPGVKFELWNKNNTVKLEEKTTGADGTLTFEQVRYGKYTLRETTPAGYVSIAPITITMGATIDITSGVDGKAYVIENIEDVSLTNACPAFTLTVKDIDGKAVANKNIKLVDSNGATKYTGTTNASGQVSDIKRPGTGGKAVQAGKYNVMDENDNLLGTVIVKYGQNECHGEVQPVNSCPIFTITVNDEQNNPRPNVTVTLKNASNTVITTATTDGNGKITIPSTTPSGTYKLYEGTVFLGNVEVSYQNGKCEATITQAPTCEVFTLTVNDVDGKPRQGVTVEIKDKNNPNAIVPQPSSATDANGKVTIQNIKPGEYEVYENGTKIGEFTVDTDCKETIQPLPACPVFTLTVKDEDGTLAEGTEVTITNTATKDSFTAIVGKNGKVTFQTATTPSGKYEVSITASGKVLDEFDVTYSGNCEDTAEKPRACDIFTITVKDTDGSLKGNTKVIVEDSNGNVVTTGHTDANGEIQLPQNQSPGMYTVYEETDSGAKGDEIGKVKVTYTDGCKGVVQKNACPVFTLTVNDKNLKPVGANVLIVIKNQAGDVVTSGKTDASGKIVFEDKTKLQQGQNYVVFNEAGIKLGDITVSYADNICGAIVQVPNNACPIFTLTVQDLYGYGRPNVAFTIKDLYHNTIASGKTNEQGVGTIPYTVQPGIYNVYEGNVLLGTITVTDGCSGLVKPSYTGGGGWIPPNPDPGKPVDPKPNPGEPTDPTTNPGKPTDPTTNPGKPGKPTDPTINPGKPGEPTDPTTNPGKPGEPTDPTTNPGKPGEPTDPTTNPGKPGEPTDPTTNPGKPGEPTNSNNSATPGKTEASKPSVQNVIDQGKKLPPYNPTKATKDTLDAYNDFLNKYSLLTKEEQKDVAESLDIDKIKTDAKRLENQLKAQGKLPQTDGADQTALTLIGVALVLGALFFLRRRKAEIK</sequence>
<protein>
    <submittedName>
        <fullName evidence="13">Collagen binding domain-containing protein</fullName>
    </submittedName>
</protein>
<dbReference type="Pfam" id="PF00746">
    <property type="entry name" value="Gram_pos_anchor"/>
    <property type="match status" value="1"/>
</dbReference>
<feature type="domain" description="Collagen binding" evidence="11">
    <location>
        <begin position="405"/>
        <end position="530"/>
    </location>
</feature>
<feature type="compositionally biased region" description="Pro residues" evidence="7">
    <location>
        <begin position="1726"/>
        <end position="1744"/>
    </location>
</feature>
<evidence type="ECO:0000256" key="1">
    <source>
        <dbReference type="ARBA" id="ARBA00004168"/>
    </source>
</evidence>
<evidence type="ECO:0000256" key="4">
    <source>
        <dbReference type="ARBA" id="ARBA00022525"/>
    </source>
</evidence>
<keyword evidence="4" id="KW-0964">Secreted</keyword>
<dbReference type="GO" id="GO:0005518">
    <property type="term" value="F:collagen binding"/>
    <property type="evidence" value="ECO:0007669"/>
    <property type="project" value="InterPro"/>
</dbReference>
<dbReference type="RefSeq" id="WP_283870686.1">
    <property type="nucleotide sequence ID" value="NZ_CP126101.1"/>
</dbReference>
<comment type="subcellular location">
    <subcellularLocation>
        <location evidence="1">Secreted</location>
        <location evidence="1">Cell wall</location>
        <topology evidence="1">Peptidoglycan-anchor</topology>
    </subcellularLocation>
</comment>
<name>A0AAX3WYR0_9BACI</name>
<evidence type="ECO:0000259" key="12">
    <source>
        <dbReference type="Pfam" id="PF17802"/>
    </source>
</evidence>
<feature type="signal peptide" evidence="9">
    <location>
        <begin position="1"/>
        <end position="26"/>
    </location>
</feature>
<accession>A0AAX3WYR0</accession>
<reference evidence="13" key="1">
    <citation type="submission" date="2023-05" db="EMBL/GenBank/DDBJ databases">
        <title>Comparative genomics of Bacillaceae isolates and their secondary metabolite potential.</title>
        <authorList>
            <person name="Song L."/>
            <person name="Nielsen L.J."/>
            <person name="Mohite O."/>
            <person name="Xu X."/>
            <person name="Weber T."/>
            <person name="Kovacs A.T."/>
        </authorList>
    </citation>
    <scope>NUCLEOTIDE SEQUENCE</scope>
    <source>
        <strain evidence="13">LY1</strain>
    </source>
</reference>
<evidence type="ECO:0000256" key="7">
    <source>
        <dbReference type="SAM" id="MobiDB-lite"/>
    </source>
</evidence>
<gene>
    <name evidence="13" type="ORF">QNH24_02970</name>
</gene>
<dbReference type="Proteomes" id="UP001178322">
    <property type="component" value="Chromosome"/>
</dbReference>
<evidence type="ECO:0000256" key="6">
    <source>
        <dbReference type="ARBA" id="ARBA00023088"/>
    </source>
</evidence>
<feature type="domain" description="Collagen binding" evidence="11">
    <location>
        <begin position="871"/>
        <end position="981"/>
    </location>
</feature>
<feature type="domain" description="Collagen binding" evidence="11">
    <location>
        <begin position="270"/>
        <end position="383"/>
    </location>
</feature>
<keyword evidence="3" id="KW-0134">Cell wall</keyword>
<dbReference type="Gene3D" id="2.60.40.10">
    <property type="entry name" value="Immunoglobulins"/>
    <property type="match status" value="3"/>
</dbReference>
<feature type="domain" description="Gram-positive cocci surface proteins LPxTG" evidence="10">
    <location>
        <begin position="1916"/>
        <end position="1952"/>
    </location>
</feature>
<feature type="compositionally biased region" description="Low complexity" evidence="7">
    <location>
        <begin position="1745"/>
        <end position="1771"/>
    </location>
</feature>
<feature type="region of interest" description="Disordered" evidence="7">
    <location>
        <begin position="1721"/>
        <end position="1870"/>
    </location>
</feature>
<keyword evidence="6" id="KW-0572">Peptidoglycan-anchor</keyword>
<evidence type="ECO:0000256" key="3">
    <source>
        <dbReference type="ARBA" id="ARBA00022512"/>
    </source>
</evidence>
<dbReference type="InterPro" id="IPR019931">
    <property type="entry name" value="LPXTG_anchor"/>
</dbReference>
<keyword evidence="8" id="KW-1133">Transmembrane helix</keyword>
<keyword evidence="8" id="KW-0472">Membrane</keyword>
<evidence type="ECO:0000259" key="11">
    <source>
        <dbReference type="Pfam" id="PF05737"/>
    </source>
</evidence>
<evidence type="ECO:0000313" key="13">
    <source>
        <dbReference type="EMBL" id="WHY52212.1"/>
    </source>
</evidence>
<feature type="compositionally biased region" description="Polar residues" evidence="7">
    <location>
        <begin position="1821"/>
        <end position="1855"/>
    </location>
</feature>
<proteinExistence type="inferred from homology"/>
<feature type="compositionally biased region" description="Basic and acidic residues" evidence="7">
    <location>
        <begin position="67"/>
        <end position="77"/>
    </location>
</feature>
<keyword evidence="8" id="KW-0812">Transmembrane</keyword>
<evidence type="ECO:0000256" key="8">
    <source>
        <dbReference type="SAM" id="Phobius"/>
    </source>
</evidence>
<feature type="domain" description="SpaA-like prealbumin fold" evidence="12">
    <location>
        <begin position="1032"/>
        <end position="1093"/>
    </location>
</feature>
<dbReference type="NCBIfam" id="TIGR01167">
    <property type="entry name" value="LPXTG_anchor"/>
    <property type="match status" value="1"/>
</dbReference>
<feature type="chain" id="PRO_5043847717" evidence="9">
    <location>
        <begin position="27"/>
        <end position="1955"/>
    </location>
</feature>
<dbReference type="SUPFAM" id="SSF49401">
    <property type="entry name" value="Bacterial adhesins"/>
    <property type="match status" value="6"/>
</dbReference>
<dbReference type="PANTHER" id="PTHR36108">
    <property type="entry name" value="COLOSSIN-B-RELATED"/>
    <property type="match status" value="1"/>
</dbReference>
<dbReference type="InterPro" id="IPR013783">
    <property type="entry name" value="Ig-like_fold"/>
</dbReference>
<feature type="region of interest" description="Disordered" evidence="7">
    <location>
        <begin position="27"/>
        <end position="79"/>
    </location>
</feature>
<dbReference type="InterPro" id="IPR008456">
    <property type="entry name" value="Collagen-bd_dom"/>
</dbReference>
<organism evidence="13 14">
    <name type="scientific">Lysinibacillus pakistanensis</name>
    <dbReference type="NCBI Taxonomy" id="759811"/>
    <lineage>
        <taxon>Bacteria</taxon>
        <taxon>Bacillati</taxon>
        <taxon>Bacillota</taxon>
        <taxon>Bacilli</taxon>
        <taxon>Bacillales</taxon>
        <taxon>Bacillaceae</taxon>
        <taxon>Lysinibacillus</taxon>
    </lineage>
</organism>
<evidence type="ECO:0000313" key="14">
    <source>
        <dbReference type="Proteomes" id="UP001178322"/>
    </source>
</evidence>
<dbReference type="Pfam" id="PF05737">
    <property type="entry name" value="Collagen_bind"/>
    <property type="match status" value="4"/>
</dbReference>
<evidence type="ECO:0000259" key="10">
    <source>
        <dbReference type="Pfam" id="PF00746"/>
    </source>
</evidence>
<dbReference type="Pfam" id="PF17802">
    <property type="entry name" value="SpaA"/>
    <property type="match status" value="2"/>
</dbReference>
<dbReference type="EMBL" id="CP126101">
    <property type="protein sequence ID" value="WHY52212.1"/>
    <property type="molecule type" value="Genomic_DNA"/>
</dbReference>
<feature type="domain" description="SpaA-like prealbumin fold" evidence="12">
    <location>
        <begin position="1302"/>
        <end position="1357"/>
    </location>
</feature>
<evidence type="ECO:0000256" key="9">
    <source>
        <dbReference type="SAM" id="SignalP"/>
    </source>
</evidence>
<evidence type="ECO:0000256" key="5">
    <source>
        <dbReference type="ARBA" id="ARBA00022729"/>
    </source>
</evidence>
<dbReference type="Gene3D" id="2.60.40.740">
    <property type="match status" value="5"/>
</dbReference>
<dbReference type="SUPFAM" id="SSF49478">
    <property type="entry name" value="Cna protein B-type domain"/>
    <property type="match status" value="3"/>
</dbReference>
<feature type="domain" description="Collagen binding" evidence="11">
    <location>
        <begin position="704"/>
        <end position="844"/>
    </location>
</feature>
<comment type="similarity">
    <text evidence="2">Belongs to the serine-aspartate repeat-containing protein (SDr) family.</text>
</comment>